<feature type="domain" description="CHAT" evidence="2">
    <location>
        <begin position="457"/>
        <end position="728"/>
    </location>
</feature>
<accession>A0A8H6FJ02</accession>
<sequence length="729" mass="80967">MANQINVLLNRWIESILLFKQSGEVAHLQDTIQYGQNAFSQVSLESPHHLTFLIILGELFEGLYYQIYDLNHLTQAIEYSQEAVDLTPRGNPDRASLLNNLSTLLSTRYEREGKQEDLTQAIEYSQEACKCLNSPPSLRLRGCQIAVNLLTISQRWPEAQSLLENGFKLLPFLISPLNSKLDQEYMMKSISGLAATGCAVSLQCNNDGYDALEILESGRGAINRLTINSRNDLSTLYESYPRLAKRFENLRVLGNAPSESRESAGNTIPARSTLKSARKRDLKTSKTSSSKDQLLDTAAKKTRVLLNTTHFRTDAVIIDGNGDVQTLPLDQSVFQNSSKYYGKLQNRFGYNNHGDWAKSNTDMRNFLEWLWDQVVGPVLDALKLKPLKILYDYDPLVNKTKADHLSNLRNTTGPRCPNSDQLVILQELMKQQPNITSSANSTESPRAQFRTRKPANAPKFPRIYWIGVGYMGAFPFHAAGYGSRYLRKNTMSCVISSYASTLTVLAFAGRKQTTLQPSASKLLLVTMPKTPNESDLPGVAKEAQIIQEAAKILATVELRELAPVQVVLDDLPLFNAVHFACHGYADPNSPFRGGLLLCGDEPEKIFAENTQNSILTVESISSVNTENSHLAFLSACCTAENASSLLMDEGIHLASGFQLSGFPHVIDSLWEADDELSVTIAEKFYQITFARSNLTGHNKIAYALHDAVLAARRSCDDPLSWATTVHFGP</sequence>
<dbReference type="Pfam" id="PF12770">
    <property type="entry name" value="CHAT"/>
    <property type="match status" value="1"/>
</dbReference>
<dbReference type="Gene3D" id="1.25.40.10">
    <property type="entry name" value="Tetratricopeptide repeat domain"/>
    <property type="match status" value="1"/>
</dbReference>
<evidence type="ECO:0000313" key="4">
    <source>
        <dbReference type="Proteomes" id="UP000593566"/>
    </source>
</evidence>
<dbReference type="RefSeq" id="XP_037157004.1">
    <property type="nucleotide sequence ID" value="XM_037298369.1"/>
</dbReference>
<protein>
    <recommendedName>
        <fullName evidence="2">CHAT domain-containing protein</fullName>
    </recommendedName>
</protein>
<dbReference type="InterPro" id="IPR024983">
    <property type="entry name" value="CHAT_dom"/>
</dbReference>
<feature type="compositionally biased region" description="Polar residues" evidence="1">
    <location>
        <begin position="263"/>
        <end position="275"/>
    </location>
</feature>
<evidence type="ECO:0000259" key="2">
    <source>
        <dbReference type="Pfam" id="PF12770"/>
    </source>
</evidence>
<keyword evidence="4" id="KW-1185">Reference proteome</keyword>
<feature type="region of interest" description="Disordered" evidence="1">
    <location>
        <begin position="257"/>
        <end position="292"/>
    </location>
</feature>
<gene>
    <name evidence="3" type="ORF">HO133_007478</name>
</gene>
<organism evidence="3 4">
    <name type="scientific">Letharia lupina</name>
    <dbReference type="NCBI Taxonomy" id="560253"/>
    <lineage>
        <taxon>Eukaryota</taxon>
        <taxon>Fungi</taxon>
        <taxon>Dikarya</taxon>
        <taxon>Ascomycota</taxon>
        <taxon>Pezizomycotina</taxon>
        <taxon>Lecanoromycetes</taxon>
        <taxon>OSLEUM clade</taxon>
        <taxon>Lecanoromycetidae</taxon>
        <taxon>Lecanorales</taxon>
        <taxon>Lecanorineae</taxon>
        <taxon>Parmeliaceae</taxon>
        <taxon>Letharia</taxon>
    </lineage>
</organism>
<feature type="compositionally biased region" description="Polar residues" evidence="1">
    <location>
        <begin position="433"/>
        <end position="445"/>
    </location>
</feature>
<dbReference type="AlphaFoldDB" id="A0A8H6FJ02"/>
<evidence type="ECO:0000256" key="1">
    <source>
        <dbReference type="SAM" id="MobiDB-lite"/>
    </source>
</evidence>
<name>A0A8H6FJ02_9LECA</name>
<comment type="caution">
    <text evidence="3">The sequence shown here is derived from an EMBL/GenBank/DDBJ whole genome shotgun (WGS) entry which is preliminary data.</text>
</comment>
<feature type="region of interest" description="Disordered" evidence="1">
    <location>
        <begin position="433"/>
        <end position="452"/>
    </location>
</feature>
<evidence type="ECO:0000313" key="3">
    <source>
        <dbReference type="EMBL" id="KAF6229362.1"/>
    </source>
</evidence>
<dbReference type="InterPro" id="IPR011990">
    <property type="entry name" value="TPR-like_helical_dom_sf"/>
</dbReference>
<reference evidence="3 4" key="1">
    <citation type="journal article" date="2020" name="Genomics">
        <title>Complete, high-quality genomes from long-read metagenomic sequencing of two wolf lichen thalli reveals enigmatic genome architecture.</title>
        <authorList>
            <person name="McKenzie S.K."/>
            <person name="Walston R.F."/>
            <person name="Allen J.L."/>
        </authorList>
    </citation>
    <scope>NUCLEOTIDE SEQUENCE [LARGE SCALE GENOMIC DNA]</scope>
    <source>
        <strain evidence="3">WasteWater1</strain>
    </source>
</reference>
<dbReference type="Proteomes" id="UP000593566">
    <property type="component" value="Unassembled WGS sequence"/>
</dbReference>
<proteinExistence type="predicted"/>
<dbReference type="GeneID" id="59335877"/>
<dbReference type="EMBL" id="JACCJB010000003">
    <property type="protein sequence ID" value="KAF6229362.1"/>
    <property type="molecule type" value="Genomic_DNA"/>
</dbReference>